<accession>A0A497ZU85</accession>
<keyword evidence="1" id="KW-1133">Transmembrane helix</keyword>
<feature type="transmembrane region" description="Helical" evidence="1">
    <location>
        <begin position="150"/>
        <end position="171"/>
    </location>
</feature>
<dbReference type="Proteomes" id="UP000271700">
    <property type="component" value="Unassembled WGS sequence"/>
</dbReference>
<comment type="caution">
    <text evidence="2">The sequence shown here is derived from an EMBL/GenBank/DDBJ whole genome shotgun (WGS) entry which is preliminary data.</text>
</comment>
<dbReference type="RefSeq" id="WP_139056594.1">
    <property type="nucleotide sequence ID" value="NZ_AEYW01000006.1"/>
</dbReference>
<reference evidence="2 3" key="1">
    <citation type="submission" date="2018-10" db="EMBL/GenBank/DDBJ databases">
        <title>Genomic Encyclopedia of Archaeal and Bacterial Type Strains, Phase II (KMG-II): from individual species to whole genera.</title>
        <authorList>
            <person name="Goeker M."/>
        </authorList>
    </citation>
    <scope>NUCLEOTIDE SEQUENCE [LARGE SCALE GENOMIC DNA]</scope>
    <source>
        <strain evidence="2 3">DSM 29317</strain>
    </source>
</reference>
<feature type="transmembrane region" description="Helical" evidence="1">
    <location>
        <begin position="199"/>
        <end position="216"/>
    </location>
</feature>
<dbReference type="OrthoDB" id="7707183at2"/>
<name>A0A497ZU85_9RHOB</name>
<protein>
    <submittedName>
        <fullName evidence="2">Uncharacterized protein</fullName>
    </submittedName>
</protein>
<dbReference type="AlphaFoldDB" id="A0A497ZU85"/>
<evidence type="ECO:0000256" key="1">
    <source>
        <dbReference type="SAM" id="Phobius"/>
    </source>
</evidence>
<keyword evidence="1" id="KW-0472">Membrane</keyword>
<feature type="transmembrane region" description="Helical" evidence="1">
    <location>
        <begin position="117"/>
        <end position="138"/>
    </location>
</feature>
<evidence type="ECO:0000313" key="3">
    <source>
        <dbReference type="Proteomes" id="UP000271700"/>
    </source>
</evidence>
<keyword evidence="1" id="KW-0812">Transmembrane</keyword>
<feature type="transmembrane region" description="Helical" evidence="1">
    <location>
        <begin position="26"/>
        <end position="44"/>
    </location>
</feature>
<dbReference type="EMBL" id="RCCT01000001">
    <property type="protein sequence ID" value="RLK10043.1"/>
    <property type="molecule type" value="Genomic_DNA"/>
</dbReference>
<dbReference type="STRING" id="981384.GCA_000192475_02678"/>
<evidence type="ECO:0000313" key="2">
    <source>
        <dbReference type="EMBL" id="RLK10043.1"/>
    </source>
</evidence>
<keyword evidence="3" id="KW-1185">Reference proteome</keyword>
<sequence>MRNKNKACADAQMATAFDRLGTKGGALVGSLSLAVVLLCVIMIWPLQAAAFNQEGGLIETISATALLTAGLVALVRFPGLSRLYIALVCLLLAERELEAEVYTEGSVLFVVLEWLDLLLDATTVRIALGVIVIGGLLWHGIPNGVRALRIRAPFLTVFVLAGSVAVLAQILEEVSGFFSESLSVTMATRLFVLEETLEMYFSIGILAAVLIGWPKIRSEEIQNDKRSERLPDAR</sequence>
<gene>
    <name evidence="2" type="ORF">CLV75_0006</name>
</gene>
<organism evidence="2 3">
    <name type="scientific">Ruegeria conchae</name>
    <dbReference type="NCBI Taxonomy" id="981384"/>
    <lineage>
        <taxon>Bacteria</taxon>
        <taxon>Pseudomonadati</taxon>
        <taxon>Pseudomonadota</taxon>
        <taxon>Alphaproteobacteria</taxon>
        <taxon>Rhodobacterales</taxon>
        <taxon>Roseobacteraceae</taxon>
        <taxon>Ruegeria</taxon>
    </lineage>
</organism>
<proteinExistence type="predicted"/>